<dbReference type="SUPFAM" id="SSF90123">
    <property type="entry name" value="ABC transporter transmembrane region"/>
    <property type="match status" value="1"/>
</dbReference>
<feature type="transmembrane region" description="Helical" evidence="7">
    <location>
        <begin position="135"/>
        <end position="153"/>
    </location>
</feature>
<dbReference type="Gene3D" id="1.20.1560.10">
    <property type="entry name" value="ABC transporter type 1, transmembrane domain"/>
    <property type="match status" value="1"/>
</dbReference>
<dbReference type="InterPro" id="IPR011527">
    <property type="entry name" value="ABC1_TM_dom"/>
</dbReference>
<dbReference type="PROSITE" id="PS50929">
    <property type="entry name" value="ABC_TM1F"/>
    <property type="match status" value="1"/>
</dbReference>
<dbReference type="PROSITE" id="PS50893">
    <property type="entry name" value="ABC_TRANSPORTER_2"/>
    <property type="match status" value="1"/>
</dbReference>
<dbReference type="InterPro" id="IPR036640">
    <property type="entry name" value="ABC1_TM_sf"/>
</dbReference>
<name>A0ABN1KPP6_CLOSU</name>
<evidence type="ECO:0000256" key="6">
    <source>
        <dbReference type="ARBA" id="ARBA00023136"/>
    </source>
</evidence>
<dbReference type="PANTHER" id="PTHR43394">
    <property type="entry name" value="ATP-DEPENDENT PERMEASE MDL1, MITOCHONDRIAL"/>
    <property type="match status" value="1"/>
</dbReference>
<dbReference type="Pfam" id="PF00005">
    <property type="entry name" value="ABC_tran"/>
    <property type="match status" value="1"/>
</dbReference>
<dbReference type="SUPFAM" id="SSF52540">
    <property type="entry name" value="P-loop containing nucleoside triphosphate hydrolases"/>
    <property type="match status" value="1"/>
</dbReference>
<organism evidence="10 11">
    <name type="scientific">Clostridium subterminale</name>
    <dbReference type="NCBI Taxonomy" id="1550"/>
    <lineage>
        <taxon>Bacteria</taxon>
        <taxon>Bacillati</taxon>
        <taxon>Bacillota</taxon>
        <taxon>Clostridia</taxon>
        <taxon>Eubacteriales</taxon>
        <taxon>Clostridiaceae</taxon>
        <taxon>Clostridium</taxon>
    </lineage>
</organism>
<evidence type="ECO:0000259" key="8">
    <source>
        <dbReference type="PROSITE" id="PS50893"/>
    </source>
</evidence>
<feature type="transmembrane region" description="Helical" evidence="7">
    <location>
        <begin position="58"/>
        <end position="78"/>
    </location>
</feature>
<evidence type="ECO:0000256" key="3">
    <source>
        <dbReference type="ARBA" id="ARBA00022741"/>
    </source>
</evidence>
<sequence>MVFKFLTKYLKPFKKMVFIAPIFMLIEVIVDLIQPFLIQQIIDKGLSVGNLNYVIRNGIIMAILSLIGIISGIVTIYLSSKISQNFGGYLREDTFRRIMELSYKNLDHQSPSNLIIRLTNDTNQVQNLILMSFRILVRAPLLLVGSFILALLTARDLSFIIIALVIVIVISLTIIIIKSSPLFTNSQKALDNLNTALNENFTGIRAVKAFVRENYEIEKFHNKNELLYITSTKASHAVALVMPFLMLCVNFGIVATLYFGGNLVIKNGLDVGQIVAFINYLLQILVSLLICGILLMNVSRAIVSTKRIIEIHDINPDIIYKTKDFNEIKGNITFDHVYFKYSESGEFVLKDINFTANLGETIGIIGLTGSGKSTLAQLIPRLYDATLGRILIDGIDVKEYSEKSLRSQISIVLQKALLFAGKINTNIRYGNQEATNYEIENAAKTAQASEFIDRFPEKYDTFIYQKGSNLSGGQRQRVSIARGLVGDPKILILDDSTSALDAKSEELVKKALAKDFGDTTTFIIAQKISSIKAADKILVIDKGEIISIDTHENLLKSSSLYQEIYASQSGKEA</sequence>
<dbReference type="Gene3D" id="3.40.50.300">
    <property type="entry name" value="P-loop containing nucleotide triphosphate hydrolases"/>
    <property type="match status" value="1"/>
</dbReference>
<keyword evidence="4 10" id="KW-0067">ATP-binding</keyword>
<dbReference type="GO" id="GO:0005524">
    <property type="term" value="F:ATP binding"/>
    <property type="evidence" value="ECO:0007669"/>
    <property type="project" value="UniProtKB-KW"/>
</dbReference>
<evidence type="ECO:0000256" key="7">
    <source>
        <dbReference type="SAM" id="Phobius"/>
    </source>
</evidence>
<keyword evidence="11" id="KW-1185">Reference proteome</keyword>
<keyword evidence="5 7" id="KW-1133">Transmembrane helix</keyword>
<dbReference type="Pfam" id="PF00664">
    <property type="entry name" value="ABC_membrane"/>
    <property type="match status" value="1"/>
</dbReference>
<feature type="domain" description="ABC transmembrane type-1" evidence="9">
    <location>
        <begin position="18"/>
        <end position="300"/>
    </location>
</feature>
<evidence type="ECO:0000256" key="2">
    <source>
        <dbReference type="ARBA" id="ARBA00022692"/>
    </source>
</evidence>
<dbReference type="InterPro" id="IPR017871">
    <property type="entry name" value="ABC_transporter-like_CS"/>
</dbReference>
<feature type="transmembrane region" description="Helical" evidence="7">
    <location>
        <begin position="159"/>
        <end position="177"/>
    </location>
</feature>
<evidence type="ECO:0000313" key="10">
    <source>
        <dbReference type="EMBL" id="GAA0772877.1"/>
    </source>
</evidence>
<dbReference type="CDD" id="cd18548">
    <property type="entry name" value="ABC_6TM_Tm287_like"/>
    <property type="match status" value="1"/>
</dbReference>
<reference evidence="10 11" key="1">
    <citation type="journal article" date="2019" name="Int. J. Syst. Evol. Microbiol.">
        <title>The Global Catalogue of Microorganisms (GCM) 10K type strain sequencing project: providing services to taxonomists for standard genome sequencing and annotation.</title>
        <authorList>
            <consortium name="The Broad Institute Genomics Platform"/>
            <consortium name="The Broad Institute Genome Sequencing Center for Infectious Disease"/>
            <person name="Wu L."/>
            <person name="Ma J."/>
        </authorList>
    </citation>
    <scope>NUCLEOTIDE SEQUENCE [LARGE SCALE GENOMIC DNA]</scope>
    <source>
        <strain evidence="10 11">JCM 1417</strain>
    </source>
</reference>
<dbReference type="PANTHER" id="PTHR43394:SF1">
    <property type="entry name" value="ATP-BINDING CASSETTE SUB-FAMILY B MEMBER 10, MITOCHONDRIAL"/>
    <property type="match status" value="1"/>
</dbReference>
<dbReference type="InterPro" id="IPR003439">
    <property type="entry name" value="ABC_transporter-like_ATP-bd"/>
</dbReference>
<dbReference type="RefSeq" id="WP_343826053.1">
    <property type="nucleotide sequence ID" value="NZ_BAAACI010000006.1"/>
</dbReference>
<dbReference type="InterPro" id="IPR003593">
    <property type="entry name" value="AAA+_ATPase"/>
</dbReference>
<dbReference type="EMBL" id="BAAACI010000006">
    <property type="protein sequence ID" value="GAA0772877.1"/>
    <property type="molecule type" value="Genomic_DNA"/>
</dbReference>
<gene>
    <name evidence="10" type="ORF">GCM10008908_20060</name>
</gene>
<evidence type="ECO:0000256" key="5">
    <source>
        <dbReference type="ARBA" id="ARBA00022989"/>
    </source>
</evidence>
<feature type="transmembrane region" description="Helical" evidence="7">
    <location>
        <begin position="280"/>
        <end position="298"/>
    </location>
</feature>
<dbReference type="InterPro" id="IPR027417">
    <property type="entry name" value="P-loop_NTPase"/>
</dbReference>
<comment type="caution">
    <text evidence="10">The sequence shown here is derived from an EMBL/GenBank/DDBJ whole genome shotgun (WGS) entry which is preliminary data.</text>
</comment>
<proteinExistence type="predicted"/>
<evidence type="ECO:0000259" key="9">
    <source>
        <dbReference type="PROSITE" id="PS50929"/>
    </source>
</evidence>
<dbReference type="SMART" id="SM00382">
    <property type="entry name" value="AAA"/>
    <property type="match status" value="1"/>
</dbReference>
<evidence type="ECO:0000256" key="1">
    <source>
        <dbReference type="ARBA" id="ARBA00004651"/>
    </source>
</evidence>
<keyword evidence="2 7" id="KW-0812">Transmembrane</keyword>
<keyword evidence="6 7" id="KW-0472">Membrane</keyword>
<dbReference type="InterPro" id="IPR039421">
    <property type="entry name" value="Type_1_exporter"/>
</dbReference>
<evidence type="ECO:0000313" key="11">
    <source>
        <dbReference type="Proteomes" id="UP001501047"/>
    </source>
</evidence>
<accession>A0ABN1KPP6</accession>
<feature type="transmembrane region" description="Helical" evidence="7">
    <location>
        <begin position="237"/>
        <end position="260"/>
    </location>
</feature>
<keyword evidence="3" id="KW-0547">Nucleotide-binding</keyword>
<evidence type="ECO:0000256" key="4">
    <source>
        <dbReference type="ARBA" id="ARBA00022840"/>
    </source>
</evidence>
<feature type="transmembrane region" description="Helical" evidence="7">
    <location>
        <begin position="16"/>
        <end position="38"/>
    </location>
</feature>
<comment type="subcellular location">
    <subcellularLocation>
        <location evidence="1">Cell membrane</location>
        <topology evidence="1">Multi-pass membrane protein</topology>
    </subcellularLocation>
</comment>
<feature type="domain" description="ABC transporter" evidence="8">
    <location>
        <begin position="332"/>
        <end position="567"/>
    </location>
</feature>
<protein>
    <submittedName>
        <fullName evidence="10">ABC transporter ATP-binding protein</fullName>
    </submittedName>
</protein>
<dbReference type="PROSITE" id="PS00211">
    <property type="entry name" value="ABC_TRANSPORTER_1"/>
    <property type="match status" value="1"/>
</dbReference>
<dbReference type="Proteomes" id="UP001501047">
    <property type="component" value="Unassembled WGS sequence"/>
</dbReference>